<dbReference type="RefSeq" id="WP_083530183.1">
    <property type="nucleotide sequence ID" value="NZ_CBCRUZ010000016.1"/>
</dbReference>
<dbReference type="PROSITE" id="PS51257">
    <property type="entry name" value="PROKAR_LIPOPROTEIN"/>
    <property type="match status" value="1"/>
</dbReference>
<sequence>MIGRRSVPRFASRLLVAFLALCALVAGCASTDLAGDSTAGGSPTDGSAASVAVPAVSTAAESGGVLTVQHQYGATVIPSRPTRVITLLGSWTDTLIALDVPITAEYVQQGFGGKYNRFAWTPEHVSEVHAVPSLQQVNVEELAAYQPDLILAGYVGDRAIYDKLSKLAPTIPVIATDSVMDTWQQITTTAGEIFGRQDQARSLIDEVDAKIDRFTRDHPAIEGKTADFTQLGLDNQIYAVVSATDPATRLLSEVGLGMSPQLRAIPANGMGRVMISNERVGDLAADLLLAWPLVGGPPAYDKVPGWAALPAVQSGAVLYLDNDNAAAFSYPSVYSVPFALDLLAPAAAKVR</sequence>
<feature type="signal peptide" evidence="5">
    <location>
        <begin position="1"/>
        <end position="34"/>
    </location>
</feature>
<dbReference type="SUPFAM" id="SSF53807">
    <property type="entry name" value="Helical backbone' metal receptor"/>
    <property type="match status" value="1"/>
</dbReference>
<evidence type="ECO:0000256" key="2">
    <source>
        <dbReference type="ARBA" id="ARBA00008814"/>
    </source>
</evidence>
<dbReference type="Gene3D" id="3.40.50.1980">
    <property type="entry name" value="Nitrogenase molybdenum iron protein domain"/>
    <property type="match status" value="2"/>
</dbReference>
<accession>A0ABX8S674</accession>
<comment type="similarity">
    <text evidence="2">Belongs to the bacterial solute-binding protein 8 family.</text>
</comment>
<gene>
    <name evidence="7" type="ORF">KV203_15820</name>
</gene>
<comment type="subcellular location">
    <subcellularLocation>
        <location evidence="1">Cell envelope</location>
    </subcellularLocation>
</comment>
<feature type="domain" description="Fe/B12 periplasmic-binding" evidence="6">
    <location>
        <begin position="83"/>
        <end position="351"/>
    </location>
</feature>
<protein>
    <submittedName>
        <fullName evidence="7">ABC transporter substrate-binding protein</fullName>
    </submittedName>
</protein>
<dbReference type="PANTHER" id="PTHR30532">
    <property type="entry name" value="IRON III DICITRATE-BINDING PERIPLASMIC PROTEIN"/>
    <property type="match status" value="1"/>
</dbReference>
<evidence type="ECO:0000313" key="7">
    <source>
        <dbReference type="EMBL" id="QXQ13319.1"/>
    </source>
</evidence>
<evidence type="ECO:0000256" key="1">
    <source>
        <dbReference type="ARBA" id="ARBA00004196"/>
    </source>
</evidence>
<evidence type="ECO:0000256" key="5">
    <source>
        <dbReference type="SAM" id="SignalP"/>
    </source>
</evidence>
<name>A0ABX8S674_9ACTN</name>
<evidence type="ECO:0000259" key="6">
    <source>
        <dbReference type="PROSITE" id="PS50983"/>
    </source>
</evidence>
<keyword evidence="4 5" id="KW-0732">Signal</keyword>
<keyword evidence="3" id="KW-0813">Transport</keyword>
<feature type="chain" id="PRO_5045502375" evidence="5">
    <location>
        <begin position="35"/>
        <end position="351"/>
    </location>
</feature>
<dbReference type="PROSITE" id="PS50983">
    <property type="entry name" value="FE_B12_PBP"/>
    <property type="match status" value="1"/>
</dbReference>
<dbReference type="InterPro" id="IPR051313">
    <property type="entry name" value="Bact_iron-sidero_bind"/>
</dbReference>
<reference evidence="7" key="1">
    <citation type="submission" date="2021-07" db="EMBL/GenBank/DDBJ databases">
        <title>Candidatus Kaistella beijingensis sp. nov. isolated from a municipal wastewater treatment plant is involved in sludge foaming.</title>
        <authorList>
            <person name="Song Y."/>
            <person name="Liu S.-J."/>
        </authorList>
    </citation>
    <scope>NUCLEOTIDE SEQUENCE</scope>
    <source>
        <strain evidence="7">DSM 43998</strain>
    </source>
</reference>
<dbReference type="PANTHER" id="PTHR30532:SF24">
    <property type="entry name" value="FERRIC ENTEROBACTIN-BINDING PERIPLASMIC PROTEIN FEPB"/>
    <property type="match status" value="1"/>
</dbReference>
<dbReference type="InterPro" id="IPR002491">
    <property type="entry name" value="ABC_transptr_periplasmic_BD"/>
</dbReference>
<dbReference type="Proteomes" id="UP000887023">
    <property type="component" value="Chromosome"/>
</dbReference>
<evidence type="ECO:0000256" key="4">
    <source>
        <dbReference type="ARBA" id="ARBA00022729"/>
    </source>
</evidence>
<evidence type="ECO:0000256" key="3">
    <source>
        <dbReference type="ARBA" id="ARBA00022448"/>
    </source>
</evidence>
<dbReference type="Pfam" id="PF01497">
    <property type="entry name" value="Peripla_BP_2"/>
    <property type="match status" value="1"/>
</dbReference>
<dbReference type="EMBL" id="CP079105">
    <property type="protein sequence ID" value="QXQ13319.1"/>
    <property type="molecule type" value="Genomic_DNA"/>
</dbReference>
<organism evidence="7 8">
    <name type="scientific">Skermania pinensis</name>
    <dbReference type="NCBI Taxonomy" id="39122"/>
    <lineage>
        <taxon>Bacteria</taxon>
        <taxon>Bacillati</taxon>
        <taxon>Actinomycetota</taxon>
        <taxon>Actinomycetes</taxon>
        <taxon>Mycobacteriales</taxon>
        <taxon>Gordoniaceae</taxon>
        <taxon>Skermania</taxon>
    </lineage>
</organism>
<proteinExistence type="inferred from homology"/>
<evidence type="ECO:0000313" key="8">
    <source>
        <dbReference type="Proteomes" id="UP000887023"/>
    </source>
</evidence>
<keyword evidence="8" id="KW-1185">Reference proteome</keyword>